<evidence type="ECO:0000256" key="1">
    <source>
        <dbReference type="SAM" id="Coils"/>
    </source>
</evidence>
<feature type="coiled-coil region" evidence="1">
    <location>
        <begin position="433"/>
        <end position="470"/>
    </location>
</feature>
<feature type="coiled-coil region" evidence="1">
    <location>
        <begin position="379"/>
        <end position="406"/>
    </location>
</feature>
<name>A0A9Q4PXH3_9EURY</name>
<dbReference type="Pfam" id="PF13514">
    <property type="entry name" value="AAA_27"/>
    <property type="match status" value="1"/>
</dbReference>
<evidence type="ECO:0000313" key="4">
    <source>
        <dbReference type="EMBL" id="MDE4908636.1"/>
    </source>
</evidence>
<dbReference type="EMBL" id="JAKELO010000002">
    <property type="protein sequence ID" value="MDE4908636.1"/>
    <property type="molecule type" value="Genomic_DNA"/>
</dbReference>
<keyword evidence="2" id="KW-1133">Transmembrane helix</keyword>
<gene>
    <name evidence="4" type="ORF">L0665_08460</name>
</gene>
<dbReference type="Gene3D" id="3.40.50.300">
    <property type="entry name" value="P-loop containing nucleotide triphosphate hydrolases"/>
    <property type="match status" value="2"/>
</dbReference>
<feature type="transmembrane region" description="Helical" evidence="2">
    <location>
        <begin position="480"/>
        <end position="500"/>
    </location>
</feature>
<dbReference type="InterPro" id="IPR038734">
    <property type="entry name" value="YhaN_AAA"/>
</dbReference>
<dbReference type="RefSeq" id="WP_274925257.1">
    <property type="nucleotide sequence ID" value="NZ_JAKELO010000002.1"/>
</dbReference>
<sequence>MKIRDIHIDGFGIFHNRSLSDISPHLTIILGDNESGKSTLLAFIRRVLFGFPSKRKGGNHYEPLNGGEQGGRIGVTTDSNRDYEIIRYEKKSKGLLIQDKEGVSAGNALTVVAGGADQAFFENVFAFGLGELESFDTLSDDAVQNRLMSAGAGVTKIPVPEVQKLLDKHIEGYYKKGTRKPRVPDILKQISDNEGTLSTISETQDEYDSLSTELEEIEANTGRLITEKQGMERTLHRNENIIHIWDEWVTFEETEEILTSLDVPESFPDDGIQQLHMIDAEIGHAEDRQRELVRRLEEEVSEAENITIDDRLFYEQDRIRALEKKLTLWEADHASLPEINADLTVSEKACTELLKSIDPRWTTETLLSFDASLPAQHKVLQYQKQLEDISKQKAVLSTELNQYESLVSSEKDAIERRSGELPDGMSALSEDKLQAQEHALVELTEALPALEQKKKDLSSLQEEAAKRTEAFREQAALSKVTLPTWPGYLMAGAAIVGLGIGYVTDALLLGAIFCAVLGISTLVYLKAASVASQKSPDFPEEETNGAGISHLIEERREEITSLETTAHRLAEMCEFQGIPSVQAASRKSIELLELRKAFERKMAITGEIAHRQQIISGLENKISELHGKIGTEKAEEESVYAEWQEWLNGAGLDLSLSPSSVEKIFTLSERASEKYREMHALTTKKEGKIRATDEFNDEVTAAIHACGISSRGSPEADVSALTDALEEQLAKRRAQESHRKEIGRLHRESGQEDELIAAKREGRRDLLRSSHADTREEFLKHAETTKIHKECMRRRTEAEHRLKVAADNPAVYDAFLEELRQTGLHELEDMNATISPRIIEIENEINILQQRHGSVAQRLNGMENEDEAVLLRMNIAALTGDLNDASREWAKLVIARIMLRKGIEKYEKERQPAVFKEAERYFQSVTGGRYIRVIQPIGSDKILVEDQKGMRIPAALLSRGTAEQLYLSLRFGYITEYGNHDEHLPAVFDDILVNFDPERRQRSCEAIAELSNKNQVIFFTCHPDTAQMLQSARPDARLIEL</sequence>
<evidence type="ECO:0000259" key="3">
    <source>
        <dbReference type="Pfam" id="PF13514"/>
    </source>
</evidence>
<keyword evidence="5" id="KW-1185">Reference proteome</keyword>
<dbReference type="PANTHER" id="PTHR41259">
    <property type="entry name" value="DOUBLE-STRAND BREAK REPAIR RAD50 ATPASE, PUTATIVE-RELATED"/>
    <property type="match status" value="1"/>
</dbReference>
<keyword evidence="2" id="KW-0812">Transmembrane</keyword>
<dbReference type="AlphaFoldDB" id="A0A9Q4PXH3"/>
<evidence type="ECO:0000313" key="5">
    <source>
        <dbReference type="Proteomes" id="UP001143747"/>
    </source>
</evidence>
<protein>
    <submittedName>
        <fullName evidence="4">AAA family ATPase</fullName>
    </submittedName>
</protein>
<reference evidence="4" key="1">
    <citation type="submission" date="2022-01" db="EMBL/GenBank/DDBJ databases">
        <title>Draft genome of Methanogenium marinum DSM 15558.</title>
        <authorList>
            <person name="Chen S.-C."/>
            <person name="You Y.-T."/>
        </authorList>
    </citation>
    <scope>NUCLEOTIDE SEQUENCE</scope>
    <source>
        <strain evidence="4">DSM 15558</strain>
    </source>
</reference>
<keyword evidence="2" id="KW-0472">Membrane</keyword>
<dbReference type="SUPFAM" id="SSF52540">
    <property type="entry name" value="P-loop containing nucleoside triphosphate hydrolases"/>
    <property type="match status" value="1"/>
</dbReference>
<accession>A0A9Q4PXH3</accession>
<feature type="domain" description="YhaN AAA" evidence="3">
    <location>
        <begin position="1"/>
        <end position="200"/>
    </location>
</feature>
<comment type="caution">
    <text evidence="4">The sequence shown here is derived from an EMBL/GenBank/DDBJ whole genome shotgun (WGS) entry which is preliminary data.</text>
</comment>
<keyword evidence="1" id="KW-0175">Coiled coil</keyword>
<organism evidence="4 5">
    <name type="scientific">Methanogenium marinum</name>
    <dbReference type="NCBI Taxonomy" id="348610"/>
    <lineage>
        <taxon>Archaea</taxon>
        <taxon>Methanobacteriati</taxon>
        <taxon>Methanobacteriota</taxon>
        <taxon>Stenosarchaea group</taxon>
        <taxon>Methanomicrobia</taxon>
        <taxon>Methanomicrobiales</taxon>
        <taxon>Methanomicrobiaceae</taxon>
        <taxon>Methanogenium</taxon>
    </lineage>
</organism>
<feature type="transmembrane region" description="Helical" evidence="2">
    <location>
        <begin position="506"/>
        <end position="525"/>
    </location>
</feature>
<proteinExistence type="predicted"/>
<dbReference type="InterPro" id="IPR027417">
    <property type="entry name" value="P-loop_NTPase"/>
</dbReference>
<dbReference type="PANTHER" id="PTHR41259:SF1">
    <property type="entry name" value="DOUBLE-STRAND BREAK REPAIR RAD50 ATPASE, PUTATIVE-RELATED"/>
    <property type="match status" value="1"/>
</dbReference>
<evidence type="ECO:0000256" key="2">
    <source>
        <dbReference type="SAM" id="Phobius"/>
    </source>
</evidence>
<dbReference type="Proteomes" id="UP001143747">
    <property type="component" value="Unassembled WGS sequence"/>
</dbReference>